<dbReference type="RefSeq" id="WP_013854109.1">
    <property type="nucleotide sequence ID" value="NZ_CP123735.1"/>
</dbReference>
<dbReference type="GO" id="GO:0030983">
    <property type="term" value="F:mismatched DNA binding"/>
    <property type="evidence" value="ECO:0007669"/>
    <property type="project" value="InterPro"/>
</dbReference>
<keyword evidence="3" id="KW-0067">ATP-binding</keyword>
<dbReference type="GO" id="GO:0004519">
    <property type="term" value="F:endonuclease activity"/>
    <property type="evidence" value="ECO:0007669"/>
    <property type="project" value="UniProtKB-KW"/>
</dbReference>
<keyword evidence="8" id="KW-1185">Reference proteome</keyword>
<dbReference type="NCBIfam" id="TIGR01069">
    <property type="entry name" value="mutS2"/>
    <property type="match status" value="1"/>
</dbReference>
<dbReference type="GO" id="GO:0006298">
    <property type="term" value="P:mismatch repair"/>
    <property type="evidence" value="ECO:0007669"/>
    <property type="project" value="InterPro"/>
</dbReference>
<evidence type="ECO:0000313" key="9">
    <source>
        <dbReference type="Proteomes" id="UP001242513"/>
    </source>
</evidence>
<reference evidence="7" key="3">
    <citation type="submission" date="2023-04" db="EMBL/GenBank/DDBJ databases">
        <authorList>
            <person name="Wang Y."/>
        </authorList>
    </citation>
    <scope>NUCLEOTIDE SEQUENCE</scope>
    <source>
        <strain evidence="7">ZW18</strain>
    </source>
</reference>
<gene>
    <name evidence="7" type="ORF">QEJ78_02480</name>
    <name evidence="6" type="ORF">SAMN02983011_01269</name>
</gene>
<dbReference type="PANTHER" id="PTHR48466:SF2">
    <property type="entry name" value="OS10G0509000 PROTEIN"/>
    <property type="match status" value="1"/>
</dbReference>
<accession>A0AAX3UF74</accession>
<organism evidence="7 9">
    <name type="scientific">Lactobacillus kefiranofaciens</name>
    <dbReference type="NCBI Taxonomy" id="267818"/>
    <lineage>
        <taxon>Bacteria</taxon>
        <taxon>Bacillati</taxon>
        <taxon>Bacillota</taxon>
        <taxon>Bacilli</taxon>
        <taxon>Lactobacillales</taxon>
        <taxon>Lactobacillaceae</taxon>
        <taxon>Lactobacillus</taxon>
    </lineage>
</organism>
<keyword evidence="4" id="KW-0238">DNA-binding</keyword>
<dbReference type="Pfam" id="PF00488">
    <property type="entry name" value="MutS_V"/>
    <property type="match status" value="1"/>
</dbReference>
<evidence type="ECO:0000313" key="6">
    <source>
        <dbReference type="EMBL" id="SDA54845.1"/>
    </source>
</evidence>
<evidence type="ECO:0000256" key="1">
    <source>
        <dbReference type="ARBA" id="ARBA00022741"/>
    </source>
</evidence>
<dbReference type="GO" id="GO:0016887">
    <property type="term" value="F:ATP hydrolysis activity"/>
    <property type="evidence" value="ECO:0007669"/>
    <property type="project" value="InterPro"/>
</dbReference>
<dbReference type="InterPro" id="IPR027417">
    <property type="entry name" value="P-loop_NTPase"/>
</dbReference>
<dbReference type="Proteomes" id="UP000181860">
    <property type="component" value="Unassembled WGS sequence"/>
</dbReference>
<dbReference type="SMART" id="SM00533">
    <property type="entry name" value="MUTSd"/>
    <property type="match status" value="1"/>
</dbReference>
<dbReference type="PANTHER" id="PTHR48466">
    <property type="entry name" value="OS10G0509000 PROTEIN-RELATED"/>
    <property type="match status" value="1"/>
</dbReference>
<dbReference type="InterPro" id="IPR000432">
    <property type="entry name" value="DNA_mismatch_repair_MutS_C"/>
</dbReference>
<dbReference type="EMBL" id="CP123735">
    <property type="protein sequence ID" value="WGO86361.1"/>
    <property type="molecule type" value="Genomic_DNA"/>
</dbReference>
<dbReference type="SUPFAM" id="SSF52540">
    <property type="entry name" value="P-loop containing nucleoside triphosphate hydrolases"/>
    <property type="match status" value="1"/>
</dbReference>
<dbReference type="Proteomes" id="UP001242513">
    <property type="component" value="Chromosome"/>
</dbReference>
<dbReference type="Gene3D" id="3.40.50.300">
    <property type="entry name" value="P-loop containing nucleotide triphosphate hydrolases"/>
    <property type="match status" value="1"/>
</dbReference>
<dbReference type="GO" id="GO:0045910">
    <property type="term" value="P:negative regulation of DNA recombination"/>
    <property type="evidence" value="ECO:0007669"/>
    <property type="project" value="InterPro"/>
</dbReference>
<dbReference type="GO" id="GO:0140664">
    <property type="term" value="F:ATP-dependent DNA damage sensor activity"/>
    <property type="evidence" value="ECO:0007669"/>
    <property type="project" value="InterPro"/>
</dbReference>
<dbReference type="AlphaFoldDB" id="A0AAX3UF74"/>
<sequence length="619" mass="69907">MKKLNNNELGFDRVRNMVADYATTPEAKDKLQTMHLRTSVNSVNLLLNETAEMLKVLRTGQHVPFVSSDSLKPLLQKVDKGLILNAVELEKVADLIRVNRLLKRFLIKQTDSPILNSYATEIIILDRLENDIYHQIEHGEVSNEADRDLARFRIQVNKINEDIKTSLQHFLQGKKYQNALQERMIVERDGHYTLPVKASYRDVFSGQTVDVSNHGSTVYIEPNKVANLVDQKIQLESQISAIEMQILGMLSAEIFEKLTEIKQNMQIITDLDVILARAKYALAIGAVRPSLNIQNKLILVEMKHPLLDNPVPLSVEIGNPQRGLIITGPNAGGKTVTLKTIALSILMTELGLFLPAQKCDIPVCDHVYSLIGDQQDIDNSLSTFSGEMVKISQVLQQAQKYSLIVLDELGSGTDPDEGSALAIATLQELQLRGCIVVATTHYSTIKDFSVKNPAFMTASMDFDLEKLTPTYRLIMNRAGESRALWIAERSGMPQKVLQSATQILTTGELPLRKSKVIFKEPNKKEHTKTIFHKGDIVFVGDLNKEAIFYSDAQVANKIVVFVDKEFREVPIKRVELRRKAQDLYPAGYNLDLLFIKDWQKYKFNKDLNRGSKKAWKKLK</sequence>
<keyword evidence="1" id="KW-0547">Nucleotide-binding</keyword>
<evidence type="ECO:0000256" key="2">
    <source>
        <dbReference type="ARBA" id="ARBA00022759"/>
    </source>
</evidence>
<protein>
    <submittedName>
        <fullName evidence="7">DNA mismatch repair protein MutS</fullName>
    </submittedName>
    <submittedName>
        <fullName evidence="6">DsDNA-specific endonuclease/ATPase MutS2</fullName>
    </submittedName>
</protein>
<evidence type="ECO:0000256" key="4">
    <source>
        <dbReference type="ARBA" id="ARBA00023125"/>
    </source>
</evidence>
<dbReference type="InterPro" id="IPR045076">
    <property type="entry name" value="MutS"/>
</dbReference>
<reference evidence="6 8" key="1">
    <citation type="submission" date="2016-10" db="EMBL/GenBank/DDBJ databases">
        <authorList>
            <person name="Varghese N."/>
            <person name="Submissions S."/>
        </authorList>
    </citation>
    <scope>NUCLEOTIDE SEQUENCE [LARGE SCALE GENOMIC DNA]</scope>
    <source>
        <strain evidence="6 8">ATCC 43761</strain>
    </source>
</reference>
<dbReference type="InterPro" id="IPR003593">
    <property type="entry name" value="AAA+_ATPase"/>
</dbReference>
<dbReference type="InterPro" id="IPR005747">
    <property type="entry name" value="MutS2"/>
</dbReference>
<keyword evidence="2 6" id="KW-0540">Nuclease</keyword>
<keyword evidence="2 6" id="KW-0378">Hydrolase</keyword>
<dbReference type="GO" id="GO:0005524">
    <property type="term" value="F:ATP binding"/>
    <property type="evidence" value="ECO:0007669"/>
    <property type="project" value="UniProtKB-KW"/>
</dbReference>
<dbReference type="SMART" id="SM00382">
    <property type="entry name" value="AAA"/>
    <property type="match status" value="1"/>
</dbReference>
<dbReference type="SUPFAM" id="SSF48334">
    <property type="entry name" value="DNA repair protein MutS, domain III"/>
    <property type="match status" value="1"/>
</dbReference>
<evidence type="ECO:0000256" key="3">
    <source>
        <dbReference type="ARBA" id="ARBA00022840"/>
    </source>
</evidence>
<dbReference type="InterPro" id="IPR007696">
    <property type="entry name" value="DNA_mismatch_repair_MutS_core"/>
</dbReference>
<evidence type="ECO:0000259" key="5">
    <source>
        <dbReference type="PROSITE" id="PS00486"/>
    </source>
</evidence>
<reference evidence="7" key="2">
    <citation type="journal article" date="2022" name="Food Funct.">
        <title>Lactobacillus kefiranofaciens ZW18 from Kefir enhances the anti-tumor effect of anti-programmed cell death 1 (PD-1) immunotherapy by modulating the gut microbiota.</title>
        <authorList>
            <person name="Zhao J."/>
            <person name="Wang Y."/>
            <person name="Wang J."/>
            <person name="Lv M."/>
            <person name="Zhou C."/>
            <person name="Jia L."/>
            <person name="Geng W."/>
        </authorList>
    </citation>
    <scope>NUCLEOTIDE SEQUENCE</scope>
    <source>
        <strain evidence="7">ZW18</strain>
    </source>
</reference>
<keyword evidence="2 6" id="KW-0255">Endonuclease</keyword>
<dbReference type="PROSITE" id="PS00486">
    <property type="entry name" value="DNA_MISMATCH_REPAIR_2"/>
    <property type="match status" value="1"/>
</dbReference>
<dbReference type="InterPro" id="IPR036187">
    <property type="entry name" value="DNA_mismatch_repair_MutS_sf"/>
</dbReference>
<dbReference type="PIRSF" id="PIRSF005814">
    <property type="entry name" value="MutS_YshD"/>
    <property type="match status" value="1"/>
</dbReference>
<evidence type="ECO:0000313" key="7">
    <source>
        <dbReference type="EMBL" id="WGO86361.1"/>
    </source>
</evidence>
<evidence type="ECO:0000313" key="8">
    <source>
        <dbReference type="Proteomes" id="UP000181860"/>
    </source>
</evidence>
<feature type="domain" description="DNA mismatch repair proteins mutS family" evidence="5">
    <location>
        <begin position="402"/>
        <end position="418"/>
    </location>
</feature>
<dbReference type="SMART" id="SM00534">
    <property type="entry name" value="MUTSac"/>
    <property type="match status" value="1"/>
</dbReference>
<dbReference type="EMBL" id="FMXC01000012">
    <property type="protein sequence ID" value="SDA54845.1"/>
    <property type="molecule type" value="Genomic_DNA"/>
</dbReference>
<proteinExistence type="predicted"/>
<name>A0AAX3UF74_9LACO</name>